<feature type="domain" description="Rib" evidence="5">
    <location>
        <begin position="1504"/>
        <end position="1580"/>
    </location>
</feature>
<dbReference type="Pfam" id="PF09479">
    <property type="entry name" value="Flg_new"/>
    <property type="match status" value="2"/>
</dbReference>
<feature type="chain" id="PRO_5045246947" evidence="4">
    <location>
        <begin position="29"/>
        <end position="2088"/>
    </location>
</feature>
<feature type="domain" description="SHIRT" evidence="6">
    <location>
        <begin position="1587"/>
        <end position="1669"/>
    </location>
</feature>
<evidence type="ECO:0000256" key="1">
    <source>
        <dbReference type="ARBA" id="ARBA00004196"/>
    </source>
</evidence>
<keyword evidence="8" id="KW-1185">Reference proteome</keyword>
<dbReference type="PROSITE" id="PS51257">
    <property type="entry name" value="PROKAR_LIPOPROTEIN"/>
    <property type="match status" value="1"/>
</dbReference>
<dbReference type="Pfam" id="PF08428">
    <property type="entry name" value="Rib"/>
    <property type="match status" value="2"/>
</dbReference>
<keyword evidence="4" id="KW-0732">Signal</keyword>
<feature type="transmembrane region" description="Helical" evidence="3">
    <location>
        <begin position="2061"/>
        <end position="2080"/>
    </location>
</feature>
<sequence>MKPTSRVSQLFLALVLAVGCLMPTSAFAAGVMASAPAPQDPKGGINATDVVVYGPTSPATKDAANAEAFGPMQPKSYTTEIHYLANGKQAWQPYRATVGAIDDPRVNTRVTLPELVGFQPPQSGQPDQITWQFVHDNDGNVLDRVYESKPVSIRVVHTFQKLTNPNVFEDRGQRRETKQGGRVGETLTVKPLDASEREGFEPERRSLWTKLPSSVSADYKIELHYLRCSYVVRYDSAGGTDVRAKRLYFEQAIPPVDNPTQEGGEFLGWKADCDLKKQDGSTLTSGSLISKDDFAKIEMPAHDVCFTAQWKFKEKADYTVLFWAERADYDDSNADLPLRDRYDYVGLKTIKDAQTNSAPNPAETDTEGIFFPDIAEDLGHTPSKDELKKFFRVNTERTKEANKGKNGTQKVVRANGTTTYNVYYDRATYELVFEKHKRTSSTFNPTIEVGGVVYDATKNPYTVRARYGQDLAAKWPWDRLVTNWPDKKSGQGWMANGNSKLTYLDSPPYRLTWQEFIQYKDGMRTSTSRPGVQLADDQISLGIQCYYATGNQPVHVDFEKEGFDGSFAVDTTLYYWKSDTKTTTYPFPAPELKGFTRVNPEQKQSVFTSTRFTSRQQQEVPNTLEELNVGRPDDKKIEFVPKMAGSSYRENGYVRFRYKRNSYHLYLNDDPKTPKEAKEFSNDRKKSVLYDRPLMQLNLDETVKPERPTSVPATYEFKGWALDAAGKNLIKDGRETMPNHDLTLYASWAPPEKTWTLTVDPNGGTYKGTSEVTKTGVQNGWLVSECSLTPMKPDGAGVGGGGTETASEHTPASAESNKGCSVEIPHREGYDFLGWELVLFKKDKEGKPAVGADGKPLEDGSYRKAYGVPPLYAFENPVVENVYLRAVWGNSNVARVTVRHVFYDLDGVKTDEHDDVVPEARVGSEISSLASWQGDEWILRQDIPDNGYFRTVTVEANPNADESVNQITFSYHPLSKRTYQVRYVDQKGRDLLEPETVTNLNRHYDAQNYKPIKGWRLVGTPQQALVFDLNKTGGFLGINGTGKKVVTFSYEDARVLARTNEQAVTPDGYHRVAWKAGEHGSFEEGVTARIYDVVDGLAFGKVPVPSNPTPAKGYVFEGWDVQAPSGDAEVNKDFTFVAQWAKLADVTYACKPAEGESRSLPEAVTSLQLPEKKAYKVDEVVEAPTTTYDPVAIDTGDDQGTWTFAGWDPKSLTVKDGSNVFTGRWTFTPKAKSVVNHTFTYQGVSGRTEPSENIKTQIEALKPADSAPTWVGTTVAAPATFTQTFLEEEGVKGTWAFAVWKPESLTVKDGSNTFEGVWAFTEREKVNVTYEFAYMNGDQTLTDKPAVITAEPPAATKVYVGDPIAQPTYNEAPTDTLNGVPGHWAFAGWNASADASAGTHKMVGTWNFIPNDKVAVSYVFVFNDETGATVDAPAGFVPRAPEASQTYKTLTVTAPENSYDNQTTERGTWKFEGWQPAEHANVQGDVRFTGLWKFTLFDKVLFPPKGGALSKDYGEKTTADEVLAKVTVPGYPADKKAPELSLADGAKLPDGKTSGTFVVPVDVRFPDGSTARVDVTITVGEPKLADVTYACKPAEGESRSLPEAVTSLQLPEKKAYKVDEVVEAPTTTYDPVAIDTGDDQGTWTFAGWDPKSLTVKDGSNVFTGRWTFTPKAKSVVNHTFTYQGVSGRTEPSENIKTQIEALKPADSAPTWVGTTVAAPATFTQTFLEEEGVKGTWAFAVWKPESLTVKDGSNTFEGVWAFTEREKVNVTYEFAYMNGDQTLTDKPAVITAEPPAATKVYVGDPIAQPTYNEAPTDTLNGVPGHWAFAGWNASADASAGTHKMVGTWNFIPNDKVAVSYVFVFNDETGATVDAPAGFVPRAPEASQTYKTLTVTAPENSYDNQTTERGTWKFEGWQPAEHANVQGDVRFTGLWKFTLFDKVLFPPKGGALSKDYGEKTTAEEVLAKVTVPGYPADKKAPKLSLADGAKLPDGKTSGTFVVPVDVRFPDGSTARVDVTITVGEPPAKPAQPTKTTKSMPGTPSAARTSAGKVLPATGDTARIVSIVAFVTGILALLTQAFMKREGKRRQ</sequence>
<dbReference type="Gene3D" id="2.60.40.4270">
    <property type="entry name" value="Listeria-Bacteroides repeat domain"/>
    <property type="match status" value="1"/>
</dbReference>
<name>A0ABS7MJL5_9ACTN</name>
<reference evidence="7 8" key="1">
    <citation type="submission" date="2021-08" db="EMBL/GenBank/DDBJ databases">
        <title>Collinsella faecalis sp. nov. isolated from swine faeces.</title>
        <authorList>
            <person name="Oh B.S."/>
            <person name="Lee J.H."/>
        </authorList>
    </citation>
    <scope>NUCLEOTIDE SEQUENCE [LARGE SCALE GENOMIC DNA]</scope>
    <source>
        <strain evidence="7 8">AGMB00827</strain>
    </source>
</reference>
<feature type="signal peptide" evidence="4">
    <location>
        <begin position="1"/>
        <end position="28"/>
    </location>
</feature>
<comment type="caution">
    <text evidence="7">The sequence shown here is derived from an EMBL/GenBank/DDBJ whole genome shotgun (WGS) entry which is preliminary data.</text>
</comment>
<evidence type="ECO:0000256" key="2">
    <source>
        <dbReference type="SAM" id="MobiDB-lite"/>
    </source>
</evidence>
<feature type="compositionally biased region" description="Polar residues" evidence="2">
    <location>
        <begin position="804"/>
        <end position="819"/>
    </location>
</feature>
<evidence type="ECO:0000259" key="6">
    <source>
        <dbReference type="Pfam" id="PF18655"/>
    </source>
</evidence>
<dbReference type="Pfam" id="PF18655">
    <property type="entry name" value="SHIRT"/>
    <property type="match status" value="6"/>
</dbReference>
<feature type="region of interest" description="Disordered" evidence="2">
    <location>
        <begin position="2021"/>
        <end position="2047"/>
    </location>
</feature>
<dbReference type="RefSeq" id="WP_222199192.1">
    <property type="nucleotide sequence ID" value="NZ_JAIMFO010000005.1"/>
</dbReference>
<dbReference type="InterPro" id="IPR042229">
    <property type="entry name" value="Listeria/Bacterioides_rpt_sf"/>
</dbReference>
<comment type="subcellular location">
    <subcellularLocation>
        <location evidence="1">Cell envelope</location>
    </subcellularLocation>
</comment>
<feature type="domain" description="SHIRT" evidence="6">
    <location>
        <begin position="1447"/>
        <end position="1495"/>
    </location>
</feature>
<proteinExistence type="predicted"/>
<dbReference type="EMBL" id="JAIMFO010000005">
    <property type="protein sequence ID" value="MBY4797477.1"/>
    <property type="molecule type" value="Genomic_DNA"/>
</dbReference>
<evidence type="ECO:0000259" key="5">
    <source>
        <dbReference type="Pfam" id="PF08428"/>
    </source>
</evidence>
<evidence type="ECO:0000256" key="4">
    <source>
        <dbReference type="SAM" id="SignalP"/>
    </source>
</evidence>
<evidence type="ECO:0000256" key="3">
    <source>
        <dbReference type="SAM" id="Phobius"/>
    </source>
</evidence>
<keyword evidence="3" id="KW-0472">Membrane</keyword>
<keyword evidence="3" id="KW-1133">Transmembrane helix</keyword>
<organism evidence="7 8">
    <name type="scientific">Collinsella ureilytica</name>
    <dbReference type="NCBI Taxonomy" id="2869515"/>
    <lineage>
        <taxon>Bacteria</taxon>
        <taxon>Bacillati</taxon>
        <taxon>Actinomycetota</taxon>
        <taxon>Coriobacteriia</taxon>
        <taxon>Coriobacteriales</taxon>
        <taxon>Coriobacteriaceae</taxon>
        <taxon>Collinsella</taxon>
    </lineage>
</organism>
<keyword evidence="3" id="KW-0812">Transmembrane</keyword>
<protein>
    <submittedName>
        <fullName evidence="7">SHIRT domain-containing protein</fullName>
    </submittedName>
</protein>
<feature type="domain" description="SHIRT" evidence="6">
    <location>
        <begin position="1888"/>
        <end position="1936"/>
    </location>
</feature>
<evidence type="ECO:0000313" key="8">
    <source>
        <dbReference type="Proteomes" id="UP000700908"/>
    </source>
</evidence>
<accession>A0ABS7MJL5</accession>
<feature type="domain" description="SHIRT" evidence="6">
    <location>
        <begin position="1146"/>
        <end position="1228"/>
    </location>
</feature>
<dbReference type="InterPro" id="IPR041030">
    <property type="entry name" value="SHIRT"/>
</dbReference>
<feature type="domain" description="SHIRT" evidence="6">
    <location>
        <begin position="1325"/>
        <end position="1395"/>
    </location>
</feature>
<dbReference type="Gene3D" id="3.10.20.320">
    <property type="entry name" value="Putative peptidoglycan bound protein (lpxtg motif)"/>
    <property type="match status" value="1"/>
</dbReference>
<feature type="compositionally biased region" description="Polar residues" evidence="2">
    <location>
        <begin position="2036"/>
        <end position="2045"/>
    </location>
</feature>
<dbReference type="InterPro" id="IPR013378">
    <property type="entry name" value="InlB-like_B-rpt"/>
</dbReference>
<evidence type="ECO:0000313" key="7">
    <source>
        <dbReference type="EMBL" id="MBY4797477.1"/>
    </source>
</evidence>
<feature type="domain" description="Rib" evidence="5">
    <location>
        <begin position="1945"/>
        <end position="2021"/>
    </location>
</feature>
<dbReference type="InterPro" id="IPR059115">
    <property type="entry name" value="Rib"/>
</dbReference>
<feature type="region of interest" description="Disordered" evidence="2">
    <location>
        <begin position="794"/>
        <end position="819"/>
    </location>
</feature>
<dbReference type="Proteomes" id="UP000700908">
    <property type="component" value="Unassembled WGS sequence"/>
</dbReference>
<gene>
    <name evidence="7" type="ORF">K6V98_03780</name>
</gene>
<feature type="domain" description="SHIRT" evidence="6">
    <location>
        <begin position="1766"/>
        <end position="1836"/>
    </location>
</feature>